<proteinExistence type="predicted"/>
<dbReference type="Proteomes" id="UP001054945">
    <property type="component" value="Unassembled WGS sequence"/>
</dbReference>
<organism evidence="1 2">
    <name type="scientific">Caerostris extrusa</name>
    <name type="common">Bark spider</name>
    <name type="synonym">Caerostris bankana</name>
    <dbReference type="NCBI Taxonomy" id="172846"/>
    <lineage>
        <taxon>Eukaryota</taxon>
        <taxon>Metazoa</taxon>
        <taxon>Ecdysozoa</taxon>
        <taxon>Arthropoda</taxon>
        <taxon>Chelicerata</taxon>
        <taxon>Arachnida</taxon>
        <taxon>Araneae</taxon>
        <taxon>Araneomorphae</taxon>
        <taxon>Entelegynae</taxon>
        <taxon>Araneoidea</taxon>
        <taxon>Araneidae</taxon>
        <taxon>Caerostris</taxon>
    </lineage>
</organism>
<sequence length="309" mass="36103">MLVDHVEHLSRGISVRNSRKLLETITLVRKITEEKSWFWSIDAIAGEHHHPVKINGPLQKNIWTLVWEKSTEEKSWFWKQKMPLLENIIFSQDLWTTSRGLSGLLAAEGEGKILVLEHDASCCRNIIFQSRFMDTSTGYLDKEEEKVEENRVRNVKKVEERKLLGSLPFQIFPAWMAGKKNATIVKKKKRLDDRDKTYDQWKSVRNGARKHSRFWTGDSGRERRKKSWFWSIDVIAGEHHLPVNIYGPLQRDIQVPANVPSANVKERREKKSWKRIEFEMSKGWKRKLLGSSSLSGFFQPGWLGKKTPP</sequence>
<reference evidence="1 2" key="1">
    <citation type="submission" date="2021-06" db="EMBL/GenBank/DDBJ databases">
        <title>Caerostris extrusa draft genome.</title>
        <authorList>
            <person name="Kono N."/>
            <person name="Arakawa K."/>
        </authorList>
    </citation>
    <scope>NUCLEOTIDE SEQUENCE [LARGE SCALE GENOMIC DNA]</scope>
</reference>
<comment type="caution">
    <text evidence="1">The sequence shown here is derived from an EMBL/GenBank/DDBJ whole genome shotgun (WGS) entry which is preliminary data.</text>
</comment>
<keyword evidence="2" id="KW-1185">Reference proteome</keyword>
<gene>
    <name evidence="1" type="ORF">CEXT_179621</name>
</gene>
<protein>
    <recommendedName>
        <fullName evidence="3">DUF4283 domain-containing protein</fullName>
    </recommendedName>
</protein>
<evidence type="ECO:0000313" key="1">
    <source>
        <dbReference type="EMBL" id="GIY97621.1"/>
    </source>
</evidence>
<name>A0AAV4XUH0_CAEEX</name>
<accession>A0AAV4XUH0</accession>
<dbReference type="EMBL" id="BPLR01000810">
    <property type="protein sequence ID" value="GIY97621.1"/>
    <property type="molecule type" value="Genomic_DNA"/>
</dbReference>
<evidence type="ECO:0000313" key="2">
    <source>
        <dbReference type="Proteomes" id="UP001054945"/>
    </source>
</evidence>
<evidence type="ECO:0008006" key="3">
    <source>
        <dbReference type="Google" id="ProtNLM"/>
    </source>
</evidence>
<dbReference type="AlphaFoldDB" id="A0AAV4XUH0"/>